<dbReference type="GO" id="GO:0003677">
    <property type="term" value="F:DNA binding"/>
    <property type="evidence" value="ECO:0007669"/>
    <property type="project" value="InterPro"/>
</dbReference>
<dbReference type="Pfam" id="PF02452">
    <property type="entry name" value="PemK_toxin"/>
    <property type="match status" value="1"/>
</dbReference>
<organism evidence="1 2">
    <name type="scientific">Kumtagia ephedrae</name>
    <dbReference type="NCBI Taxonomy" id="2116701"/>
    <lineage>
        <taxon>Bacteria</taxon>
        <taxon>Pseudomonadati</taxon>
        <taxon>Pseudomonadota</taxon>
        <taxon>Alphaproteobacteria</taxon>
        <taxon>Hyphomicrobiales</taxon>
        <taxon>Phyllobacteriaceae</taxon>
        <taxon>Kumtagia</taxon>
    </lineage>
</organism>
<evidence type="ECO:0000313" key="2">
    <source>
        <dbReference type="Proteomes" id="UP000241229"/>
    </source>
</evidence>
<accession>A0A2P7SQS7</accession>
<keyword evidence="2" id="KW-1185">Reference proteome</keyword>
<evidence type="ECO:0000313" key="1">
    <source>
        <dbReference type="EMBL" id="PSJ64842.1"/>
    </source>
</evidence>
<protein>
    <submittedName>
        <fullName evidence="1">Growth inhibitor PemK</fullName>
    </submittedName>
</protein>
<sequence length="114" mass="12919">MKRGDIVIVSLPGDYGKPRPAVVCRMTGWKGDWKVTSSLLWRPSTKAQSCCASTLRRNGLKQASKVMVDKLYAIPEHRIHQHIGKLDRDSLRRIDLALMMMLDLDPLKQGYSPD</sequence>
<comment type="caution">
    <text evidence="1">The sequence shown here is derived from an EMBL/GenBank/DDBJ whole genome shotgun (WGS) entry which is preliminary data.</text>
</comment>
<dbReference type="SUPFAM" id="SSF50118">
    <property type="entry name" value="Cell growth inhibitor/plasmid maintenance toxic component"/>
    <property type="match status" value="1"/>
</dbReference>
<dbReference type="OrthoDB" id="3196747at2"/>
<dbReference type="Proteomes" id="UP000241229">
    <property type="component" value="Unassembled WGS sequence"/>
</dbReference>
<dbReference type="AlphaFoldDB" id="A0A2P7SQS7"/>
<reference evidence="1 2" key="1">
    <citation type="submission" date="2018-03" db="EMBL/GenBank/DDBJ databases">
        <title>The draft genome of Mesorhizobium sp. 6GN-30.</title>
        <authorList>
            <person name="Liu L."/>
            <person name="Li L."/>
            <person name="Wang T."/>
            <person name="Zhang X."/>
            <person name="Liang L."/>
        </authorList>
    </citation>
    <scope>NUCLEOTIDE SEQUENCE [LARGE SCALE GENOMIC DNA]</scope>
    <source>
        <strain evidence="1 2">6GN30</strain>
    </source>
</reference>
<proteinExistence type="predicted"/>
<dbReference type="InterPro" id="IPR011067">
    <property type="entry name" value="Plasmid_toxin/cell-grow_inhib"/>
</dbReference>
<dbReference type="InterPro" id="IPR003477">
    <property type="entry name" value="PemK-like"/>
</dbReference>
<dbReference type="RefSeq" id="WP_106770886.1">
    <property type="nucleotide sequence ID" value="NZ_PXYK01000003.1"/>
</dbReference>
<dbReference type="Gene3D" id="2.30.30.110">
    <property type="match status" value="1"/>
</dbReference>
<dbReference type="EMBL" id="PXYK01000003">
    <property type="protein sequence ID" value="PSJ64842.1"/>
    <property type="molecule type" value="Genomic_DNA"/>
</dbReference>
<name>A0A2P7SQS7_9HYPH</name>
<gene>
    <name evidence="1" type="ORF">C7I84_04170</name>
</gene>